<dbReference type="EMBL" id="VLLI01000006">
    <property type="protein sequence ID" value="TWI99976.1"/>
    <property type="molecule type" value="Genomic_DNA"/>
</dbReference>
<accession>A0A562U3S7</accession>
<dbReference type="AlphaFoldDB" id="A0A562U3S7"/>
<organism evidence="1 2">
    <name type="scientific">Mucilaginibacter frigoritolerans</name>
    <dbReference type="NCBI Taxonomy" id="652788"/>
    <lineage>
        <taxon>Bacteria</taxon>
        <taxon>Pseudomonadati</taxon>
        <taxon>Bacteroidota</taxon>
        <taxon>Sphingobacteriia</taxon>
        <taxon>Sphingobacteriales</taxon>
        <taxon>Sphingobacteriaceae</taxon>
        <taxon>Mucilaginibacter</taxon>
    </lineage>
</organism>
<keyword evidence="2" id="KW-1185">Reference proteome</keyword>
<name>A0A562U3S7_9SPHI</name>
<sequence>MIRPRFNKVLLVAPDVFPNQLLTDYNHVEHVSSVKSIFPSIYALAPELIILDFDFMGNDIEKVLRRIKVNRFYDRIKIHCYKSQPNDKIDDLLKTLGVDQFIYSEDLKSDKKGKSTMSSVNAIFDASLLKWTSSVAN</sequence>
<dbReference type="OrthoDB" id="796020at2"/>
<dbReference type="RefSeq" id="WP_144912761.1">
    <property type="nucleotide sequence ID" value="NZ_VLLI01000006.1"/>
</dbReference>
<dbReference type="Proteomes" id="UP000317010">
    <property type="component" value="Unassembled WGS sequence"/>
</dbReference>
<reference evidence="1 2" key="1">
    <citation type="submission" date="2019-07" db="EMBL/GenBank/DDBJ databases">
        <title>Genomic Encyclopedia of Archaeal and Bacterial Type Strains, Phase II (KMG-II): from individual species to whole genera.</title>
        <authorList>
            <person name="Goeker M."/>
        </authorList>
    </citation>
    <scope>NUCLEOTIDE SEQUENCE [LARGE SCALE GENOMIC DNA]</scope>
    <source>
        <strain evidence="1 2">ATCC BAA-1854</strain>
    </source>
</reference>
<proteinExistence type="predicted"/>
<protein>
    <submittedName>
        <fullName evidence="1">Uncharacterized protein</fullName>
    </submittedName>
</protein>
<comment type="caution">
    <text evidence="1">The sequence shown here is derived from an EMBL/GenBank/DDBJ whole genome shotgun (WGS) entry which is preliminary data.</text>
</comment>
<evidence type="ECO:0000313" key="2">
    <source>
        <dbReference type="Proteomes" id="UP000317010"/>
    </source>
</evidence>
<gene>
    <name evidence="1" type="ORF">JN11_02392</name>
</gene>
<evidence type="ECO:0000313" key="1">
    <source>
        <dbReference type="EMBL" id="TWI99976.1"/>
    </source>
</evidence>